<keyword evidence="2" id="KW-1185">Reference proteome</keyword>
<evidence type="ECO:0008006" key="3">
    <source>
        <dbReference type="Google" id="ProtNLM"/>
    </source>
</evidence>
<reference evidence="1 2" key="1">
    <citation type="submission" date="2018-07" db="EMBL/GenBank/DDBJ databases">
        <title>Chryseobacterium lacus sp. nov., isolated from lake water.</title>
        <authorList>
            <person name="Li C.-M."/>
        </authorList>
    </citation>
    <scope>NUCLEOTIDE SEQUENCE [LARGE SCALE GENOMIC DNA]</scope>
    <source>
        <strain evidence="1 2">YLOS41</strain>
    </source>
</reference>
<protein>
    <recommendedName>
        <fullName evidence="3">Tetratricopeptide repeat protein</fullName>
    </recommendedName>
</protein>
<dbReference type="Pfam" id="PF20329">
    <property type="entry name" value="DUF6624"/>
    <property type="match status" value="1"/>
</dbReference>
<dbReference type="Proteomes" id="UP000252172">
    <property type="component" value="Unassembled WGS sequence"/>
</dbReference>
<comment type="caution">
    <text evidence="1">The sequence shown here is derived from an EMBL/GenBank/DDBJ whole genome shotgun (WGS) entry which is preliminary data.</text>
</comment>
<sequence length="319" mass="36774">MKQIITTFLLFICSLTFGQTYKSIVAEADAFYNNKEYKKSVEKYKEAFKLEQKSGNDFYNAGCSASLLGDKKLAFKWLNLALKNGWSNVRHLKSDADLTTLHTNKKWEKLVSEMQLIVDKREANYDKPLQAKLIAIFEDDQQIRREYISAEKEFGRESRQVDSLGKIMMYKDSINLIKVTEILDKYGWVGADKVGGQANQTLFLVIQHSDLKTQQKYLPMMREAVKNKNASGSALALLEDRVALGEGKRQIYGSQIGYDNVTNKSYVLPLDDPDNVDKRRAEVGLGLLADYVKRWDIIWNVEEYKKQLPELEEKQKRQK</sequence>
<evidence type="ECO:0000313" key="2">
    <source>
        <dbReference type="Proteomes" id="UP000252172"/>
    </source>
</evidence>
<dbReference type="OrthoDB" id="1164858at2"/>
<dbReference type="SUPFAM" id="SSF48452">
    <property type="entry name" value="TPR-like"/>
    <property type="match status" value="1"/>
</dbReference>
<dbReference type="InterPro" id="IPR011990">
    <property type="entry name" value="TPR-like_helical_dom_sf"/>
</dbReference>
<accession>A0A368MVX1</accession>
<dbReference type="AlphaFoldDB" id="A0A368MVX1"/>
<evidence type="ECO:0000313" key="1">
    <source>
        <dbReference type="EMBL" id="RCU42090.1"/>
    </source>
</evidence>
<dbReference type="InterPro" id="IPR046732">
    <property type="entry name" value="DUF6624"/>
</dbReference>
<name>A0A368MVX1_9FLAO</name>
<dbReference type="NCBIfam" id="NF047558">
    <property type="entry name" value="TPR_END_plus"/>
    <property type="match status" value="1"/>
</dbReference>
<organism evidence="1 2">
    <name type="scientific">Chryseobacterium lacus</name>
    <dbReference type="NCBI Taxonomy" id="2058346"/>
    <lineage>
        <taxon>Bacteria</taxon>
        <taxon>Pseudomonadati</taxon>
        <taxon>Bacteroidota</taxon>
        <taxon>Flavobacteriia</taxon>
        <taxon>Flavobacteriales</taxon>
        <taxon>Weeksellaceae</taxon>
        <taxon>Chryseobacterium group</taxon>
        <taxon>Chryseobacterium</taxon>
    </lineage>
</organism>
<dbReference type="RefSeq" id="WP_114304560.1">
    <property type="nucleotide sequence ID" value="NZ_QPIE01000017.1"/>
</dbReference>
<proteinExistence type="predicted"/>
<dbReference type="Gene3D" id="1.25.40.10">
    <property type="entry name" value="Tetratricopeptide repeat domain"/>
    <property type="match status" value="1"/>
</dbReference>
<gene>
    <name evidence="1" type="ORF">DQ356_11085</name>
</gene>
<dbReference type="EMBL" id="QPIE01000017">
    <property type="protein sequence ID" value="RCU42090.1"/>
    <property type="molecule type" value="Genomic_DNA"/>
</dbReference>